<dbReference type="EC" id="4.-.-.-" evidence="3"/>
<dbReference type="PANTHER" id="PTHR35137">
    <property type="entry name" value="CHROMOPHORE LYASE CRL, CHLOROPLASTIC"/>
    <property type="match status" value="1"/>
</dbReference>
<organism evidence="4 5">
    <name type="scientific">Crocosphaera watsonii WH 0003</name>
    <dbReference type="NCBI Taxonomy" id="423471"/>
    <lineage>
        <taxon>Bacteria</taxon>
        <taxon>Bacillati</taxon>
        <taxon>Cyanobacteriota</taxon>
        <taxon>Cyanophyceae</taxon>
        <taxon>Oscillatoriophycideae</taxon>
        <taxon>Chroococcales</taxon>
        <taxon>Aphanothecaceae</taxon>
        <taxon>Crocosphaera</taxon>
    </lineage>
</organism>
<dbReference type="AlphaFoldDB" id="G5J0R8"/>
<evidence type="ECO:0000313" key="4">
    <source>
        <dbReference type="EMBL" id="EHJ14215.1"/>
    </source>
</evidence>
<evidence type="ECO:0000256" key="1">
    <source>
        <dbReference type="ARBA" id="ARBA00008206"/>
    </source>
</evidence>
<evidence type="ECO:0000256" key="2">
    <source>
        <dbReference type="ARBA" id="ARBA00023239"/>
    </source>
</evidence>
<comment type="function">
    <text evidence="3">Covalently attaches a chromophore to Cys residue(s) of phycobiliproteins.</text>
</comment>
<dbReference type="PANTHER" id="PTHR35137:SF1">
    <property type="entry name" value="CHROMOPHORE LYASE CRL, CHLOROPLASTIC"/>
    <property type="match status" value="1"/>
</dbReference>
<dbReference type="PATRIC" id="fig|423471.3.peg.1019"/>
<dbReference type="HAMAP" id="MF_01460">
    <property type="entry name" value="Chrphore_lyase_CpxT"/>
    <property type="match status" value="1"/>
</dbReference>
<accession>G5J0R8</accession>
<reference evidence="4 5" key="1">
    <citation type="journal article" date="2011" name="Front. Microbiol.">
        <title>Two Strains of Crocosphaera watsonii with Highly Conserved Genomes are Distinguished by Strain-Specific Features.</title>
        <authorList>
            <person name="Bench S.R."/>
            <person name="Ilikchyan I.N."/>
            <person name="Tripp H.J."/>
            <person name="Zehr J.P."/>
        </authorList>
    </citation>
    <scope>NUCLEOTIDE SEQUENCE [LARGE SCALE GENOMIC DNA]</scope>
    <source>
        <strain evidence="4 5">WH 0003</strain>
    </source>
</reference>
<name>G5J0R8_CROWT</name>
<dbReference type="GO" id="GO:0016829">
    <property type="term" value="F:lyase activity"/>
    <property type="evidence" value="ECO:0007669"/>
    <property type="project" value="UniProtKB-KW"/>
</dbReference>
<gene>
    <name evidence="3" type="primary">cpcT</name>
    <name evidence="4" type="ORF">CWATWH0003_1104</name>
</gene>
<dbReference type="InterPro" id="IPR038672">
    <property type="entry name" value="CpcT/CpeT_sf"/>
</dbReference>
<protein>
    <recommendedName>
        <fullName evidence="3">Chromophore lyase CpcT/CpeT</fullName>
        <ecNumber evidence="3">4.-.-.-</ecNumber>
    </recommendedName>
</protein>
<dbReference type="CDD" id="cd16338">
    <property type="entry name" value="CpcT"/>
    <property type="match status" value="1"/>
</dbReference>
<dbReference type="RefSeq" id="WP_007309590.1">
    <property type="nucleotide sequence ID" value="NZ_AESD01000177.1"/>
</dbReference>
<comment type="similarity">
    <text evidence="1 3">Belongs to the CpcT/CpeT biliprotein lyase family.</text>
</comment>
<dbReference type="GO" id="GO:0017006">
    <property type="term" value="P:protein-tetrapyrrole linkage"/>
    <property type="evidence" value="ECO:0007669"/>
    <property type="project" value="UniProtKB-UniRule"/>
</dbReference>
<keyword evidence="2 3" id="KW-0456">Lyase</keyword>
<evidence type="ECO:0000313" key="5">
    <source>
        <dbReference type="Proteomes" id="UP000003477"/>
    </source>
</evidence>
<dbReference type="GeneID" id="88764953"/>
<dbReference type="EMBL" id="AESD01000177">
    <property type="protein sequence ID" value="EHJ14215.1"/>
    <property type="molecule type" value="Genomic_DNA"/>
</dbReference>
<dbReference type="Gene3D" id="2.40.128.590">
    <property type="entry name" value="CpcT/CpeT domain"/>
    <property type="match status" value="1"/>
</dbReference>
<evidence type="ECO:0000256" key="3">
    <source>
        <dbReference type="HAMAP-Rule" id="MF_01460"/>
    </source>
</evidence>
<sequence length="200" mass="23165">MLKEQLSLKLAHWLAGDFSNQKQAASSPKDYPHIRVFFRPLSWDFFEGVGFYSEQAYDYDLWSPYRQGVHRFVQKEGQVIVENYGLKEPILYAGAGRERDILKTITPDCIERRYNCSMIFQEEGNLFRGKVEGNQCLITRNGCLTYLVSEVELTENTFASLDRGLDINTHEQVWGTTTDRLRFEKRQSFAQELPDVSTSA</sequence>
<dbReference type="Proteomes" id="UP000003477">
    <property type="component" value="Unassembled WGS sequence"/>
</dbReference>
<dbReference type="Pfam" id="PF06206">
    <property type="entry name" value="CpeT"/>
    <property type="match status" value="1"/>
</dbReference>
<proteinExistence type="inferred from homology"/>
<dbReference type="InterPro" id="IPR010404">
    <property type="entry name" value="CpcT/CpeT"/>
</dbReference>
<comment type="caution">
    <text evidence="4">The sequence shown here is derived from an EMBL/GenBank/DDBJ whole genome shotgun (WGS) entry which is preliminary data.</text>
</comment>